<evidence type="ECO:0000256" key="2">
    <source>
        <dbReference type="ARBA" id="ARBA00001947"/>
    </source>
</evidence>
<sequence length="1099" mass="127427">MFSIESRKLKEMVPTWEEMIKEYKYLKNKKIVMVILIFLFIPIFYFLFYDNSQPIDVYLIPHSHCDFGKTGDYNVYNKTSKILNNVILELYQDREKTFIWAEINYFSKWYNGLNEDIKNIVKKVIDNKQLEFVSGGWVQNDDAVANVDGILEQITQGHIWLKDTFGYTVEYGWQVDSIGYSSITPTLLSKIGIKGLVINGVSDTIKTYLKKAKSMEFIWRGSETVGLGSEVMVTLLNDGYEYTESLNPDSKISMGLRVSHFLKYLKKQAKTIKSNQLIIPLGSNFAYTDAADEFSISKQVIEKILKHKESYRINSIQYSTLSNYFKSVRNHYLSNIDGQHITLFNKDFLPYTTNNNYWTGYYSNQPILKKEIRDTQNLLRNVESLYALATLKNSKIAQLQNQLENIRNEISLAQDHNIIAGTSKGSILKQSFQRIQNSRVNSYNILSNSLELILKNSNGSSKAMAPFKYENVVDIDSLEYDELYSIVFHNSLSWDSDQHVSIRVRSSNRTLIDGLQLIDSISMNPVIIQAIKIQPKGLTCFTSSSNDYSIYSIINIPALGIKTFFLKVNRQYTKKGILSSEMIISKKINATKILISSTLLEFTFDPYGRLQTIRNSDRSEIKNVSLSFSQYKASKGSTYIFKSSGDKEEILVKPDKVIHYDGPLFTQITLIYGNNSMVNCSHTSIIHHRAYRRSIERDKHYYPTERFLETSYSIMGQSDTEKVVSFEINSLPEKHNEFYTDNGIEARRREINTNRGFFQREKKLSSEANYYPVIGYIKVKDTSFVPKKDEYDIKASFNKNEQYTVYVDRTLGATFGNRSIEIMLHRAVGNSDQSRIEGKFYLNFDSIQSQKQVEKKTSLQIEHPPFYMVKKISSIYKYKKNYIISYSPLSKELPDDIHLQSFKTFLNNRIGLRLFNINNNDMDNQKNGKSNEFKLFESLNITSINETTLSFSDLKNHNRGLPSTLDAYLPIVSGESEYHNVIKSKNRYIFKQDNYKFAINQLEFKSFIIESATTQSNTEVYSNFSIFQHDNNRFLYDFSVLPIFINFQDDHNFKAYENTLKIENDSTQENFYLLTLTLIIFVVLIVYLTYKKKVNNKSD</sequence>
<dbReference type="Gene3D" id="1.20.1270.50">
    <property type="entry name" value="Glycoside hydrolase family 38, central domain"/>
    <property type="match status" value="1"/>
</dbReference>
<protein>
    <recommendedName>
        <fullName evidence="4">alpha-mannosidase</fullName>
        <ecNumber evidence="4">3.2.1.24</ecNumber>
    </recommendedName>
</protein>
<feature type="domain" description="Glycoside hydrolase family 38 central" evidence="11">
    <location>
        <begin position="356"/>
        <end position="435"/>
    </location>
</feature>
<accession>F0Z8X7</accession>
<dbReference type="GO" id="GO:0030246">
    <property type="term" value="F:carbohydrate binding"/>
    <property type="evidence" value="ECO:0007669"/>
    <property type="project" value="InterPro"/>
</dbReference>
<keyword evidence="10" id="KW-0812">Transmembrane</keyword>
<dbReference type="GO" id="GO:0046872">
    <property type="term" value="F:metal ion binding"/>
    <property type="evidence" value="ECO:0007669"/>
    <property type="project" value="UniProtKB-KW"/>
</dbReference>
<dbReference type="InterPro" id="IPR000602">
    <property type="entry name" value="Glyco_hydro_38_N"/>
</dbReference>
<dbReference type="PANTHER" id="PTHR11607">
    <property type="entry name" value="ALPHA-MANNOSIDASE"/>
    <property type="match status" value="1"/>
</dbReference>
<dbReference type="SUPFAM" id="SSF88688">
    <property type="entry name" value="Families 57/38 glycoside transferase middle domain"/>
    <property type="match status" value="1"/>
</dbReference>
<comment type="similarity">
    <text evidence="3">Belongs to the glycosyl hydrolase 38 family.</text>
</comment>
<evidence type="ECO:0000256" key="5">
    <source>
        <dbReference type="ARBA" id="ARBA00022723"/>
    </source>
</evidence>
<feature type="transmembrane region" description="Helical" evidence="10">
    <location>
        <begin position="31"/>
        <end position="49"/>
    </location>
</feature>
<dbReference type="SUPFAM" id="SSF74650">
    <property type="entry name" value="Galactose mutarotase-like"/>
    <property type="match status" value="1"/>
</dbReference>
<evidence type="ECO:0000256" key="8">
    <source>
        <dbReference type="ARBA" id="ARBA00023295"/>
    </source>
</evidence>
<keyword evidence="10" id="KW-1133">Transmembrane helix</keyword>
<dbReference type="Gene3D" id="3.20.110.10">
    <property type="entry name" value="Glycoside hydrolase 38, N terminal domain"/>
    <property type="match status" value="1"/>
</dbReference>
<dbReference type="InterPro" id="IPR013780">
    <property type="entry name" value="Glyco_hydro_b"/>
</dbReference>
<evidence type="ECO:0000256" key="3">
    <source>
        <dbReference type="ARBA" id="ARBA00009792"/>
    </source>
</evidence>
<dbReference type="SMART" id="SM00872">
    <property type="entry name" value="Alpha-mann_mid"/>
    <property type="match status" value="1"/>
</dbReference>
<dbReference type="Gene3D" id="2.60.40.1360">
    <property type="match status" value="1"/>
</dbReference>
<dbReference type="FunFam" id="2.60.40.1180:FF:000094">
    <property type="entry name" value="Alpha-mannosidase D"/>
    <property type="match status" value="1"/>
</dbReference>
<dbReference type="GO" id="GO:0006013">
    <property type="term" value="P:mannose metabolic process"/>
    <property type="evidence" value="ECO:0007669"/>
    <property type="project" value="InterPro"/>
</dbReference>
<dbReference type="Gene3D" id="2.70.98.30">
    <property type="entry name" value="Golgi alpha-mannosidase II, domain 4"/>
    <property type="match status" value="1"/>
</dbReference>
<dbReference type="STRING" id="5786.F0Z8X7"/>
<dbReference type="InterPro" id="IPR011013">
    <property type="entry name" value="Gal_mutarotase_sf_dom"/>
</dbReference>
<dbReference type="GO" id="GO:0005764">
    <property type="term" value="C:lysosome"/>
    <property type="evidence" value="ECO:0000318"/>
    <property type="project" value="GO_Central"/>
</dbReference>
<reference evidence="13" key="1">
    <citation type="journal article" date="2011" name="Genome Biol.">
        <title>Comparative genomics of the social amoebae Dictyostelium discoideum and Dictyostelium purpureum.</title>
        <authorList>
            <consortium name="US DOE Joint Genome Institute (JGI-PGF)"/>
            <person name="Sucgang R."/>
            <person name="Kuo A."/>
            <person name="Tian X."/>
            <person name="Salerno W."/>
            <person name="Parikh A."/>
            <person name="Feasley C.L."/>
            <person name="Dalin E."/>
            <person name="Tu H."/>
            <person name="Huang E."/>
            <person name="Barry K."/>
            <person name="Lindquist E."/>
            <person name="Shapiro H."/>
            <person name="Bruce D."/>
            <person name="Schmutz J."/>
            <person name="Salamov A."/>
            <person name="Fey P."/>
            <person name="Gaudet P."/>
            <person name="Anjard C."/>
            <person name="Babu M.M."/>
            <person name="Basu S."/>
            <person name="Bushmanova Y."/>
            <person name="van der Wel H."/>
            <person name="Katoh-Kurasawa M."/>
            <person name="Dinh C."/>
            <person name="Coutinho P.M."/>
            <person name="Saito T."/>
            <person name="Elias M."/>
            <person name="Schaap P."/>
            <person name="Kay R.R."/>
            <person name="Henrissat B."/>
            <person name="Eichinger L."/>
            <person name="Rivero F."/>
            <person name="Putnam N.H."/>
            <person name="West C.M."/>
            <person name="Loomis W.F."/>
            <person name="Chisholm R.L."/>
            <person name="Shaulsky G."/>
            <person name="Strassmann J.E."/>
            <person name="Queller D.C."/>
            <person name="Kuspa A."/>
            <person name="Grigoriev I.V."/>
        </authorList>
    </citation>
    <scope>NUCLEOTIDE SEQUENCE [LARGE SCALE GENOMIC DNA]</scope>
    <source>
        <strain evidence="13">QSDP1</strain>
    </source>
</reference>
<organism evidence="12 13">
    <name type="scientific">Dictyostelium purpureum</name>
    <name type="common">Slime mold</name>
    <dbReference type="NCBI Taxonomy" id="5786"/>
    <lineage>
        <taxon>Eukaryota</taxon>
        <taxon>Amoebozoa</taxon>
        <taxon>Evosea</taxon>
        <taxon>Eumycetozoa</taxon>
        <taxon>Dictyostelia</taxon>
        <taxon>Dictyosteliales</taxon>
        <taxon>Dictyosteliaceae</taxon>
        <taxon>Dictyostelium</taxon>
    </lineage>
</organism>
<evidence type="ECO:0000256" key="1">
    <source>
        <dbReference type="ARBA" id="ARBA00000365"/>
    </source>
</evidence>
<comment type="cofactor">
    <cofactor evidence="2">
        <name>Zn(2+)</name>
        <dbReference type="ChEBI" id="CHEBI:29105"/>
    </cofactor>
</comment>
<dbReference type="GeneID" id="10509779"/>
<proteinExistence type="inferred from homology"/>
<dbReference type="InterPro" id="IPR028995">
    <property type="entry name" value="Glyco_hydro_57/38_cen_sf"/>
</dbReference>
<dbReference type="InterPro" id="IPR050843">
    <property type="entry name" value="Glycosyl_Hydrlase_38"/>
</dbReference>
<dbReference type="OrthoDB" id="10261055at2759"/>
<dbReference type="VEuPathDB" id="AmoebaDB:DICPUDRAFT_74852"/>
<dbReference type="CDD" id="cd00451">
    <property type="entry name" value="GH38N_AMII_euk"/>
    <property type="match status" value="1"/>
</dbReference>
<keyword evidence="10" id="KW-0472">Membrane</keyword>
<gene>
    <name evidence="12" type="ORF">DICPUDRAFT_74852</name>
</gene>
<dbReference type="InterPro" id="IPR037094">
    <property type="entry name" value="Glyco_hydro_38_cen_sf"/>
</dbReference>
<evidence type="ECO:0000256" key="7">
    <source>
        <dbReference type="ARBA" id="ARBA00022833"/>
    </source>
</evidence>
<dbReference type="InParanoid" id="F0Z8X7"/>
<feature type="coiled-coil region" evidence="9">
    <location>
        <begin position="389"/>
        <end position="416"/>
    </location>
</feature>
<evidence type="ECO:0000256" key="4">
    <source>
        <dbReference type="ARBA" id="ARBA00012752"/>
    </source>
</evidence>
<evidence type="ECO:0000313" key="13">
    <source>
        <dbReference type="Proteomes" id="UP000001064"/>
    </source>
</evidence>
<keyword evidence="9" id="KW-0175">Coiled coil</keyword>
<dbReference type="eggNOG" id="KOG1958">
    <property type="taxonomic scope" value="Eukaryota"/>
</dbReference>
<dbReference type="Gene3D" id="2.60.40.1180">
    <property type="entry name" value="Golgi alpha-mannosidase II"/>
    <property type="match status" value="1"/>
</dbReference>
<dbReference type="Pfam" id="PF01074">
    <property type="entry name" value="Glyco_hydro_38N"/>
    <property type="match status" value="1"/>
</dbReference>
<keyword evidence="6" id="KW-0378">Hydrolase</keyword>
<dbReference type="InterPro" id="IPR027291">
    <property type="entry name" value="Glyco_hydro_38_N_sf"/>
</dbReference>
<dbReference type="KEGG" id="dpp:DICPUDRAFT_74852"/>
<evidence type="ECO:0000256" key="6">
    <source>
        <dbReference type="ARBA" id="ARBA00022801"/>
    </source>
</evidence>
<keyword evidence="13" id="KW-1185">Reference proteome</keyword>
<dbReference type="EMBL" id="GL870954">
    <property type="protein sequence ID" value="EGC39654.1"/>
    <property type="molecule type" value="Genomic_DNA"/>
</dbReference>
<dbReference type="InterPro" id="IPR011330">
    <property type="entry name" value="Glyco_hydro/deAcase_b/a-brl"/>
</dbReference>
<evidence type="ECO:0000256" key="9">
    <source>
        <dbReference type="SAM" id="Coils"/>
    </source>
</evidence>
<evidence type="ECO:0000256" key="10">
    <source>
        <dbReference type="SAM" id="Phobius"/>
    </source>
</evidence>
<keyword evidence="8" id="KW-0326">Glycosidase</keyword>
<comment type="catalytic activity">
    <reaction evidence="1">
        <text>Hydrolysis of terminal, non-reducing alpha-D-mannose residues in alpha-D-mannosides.</text>
        <dbReference type="EC" id="3.2.1.24"/>
    </reaction>
</comment>
<evidence type="ECO:0000313" key="12">
    <source>
        <dbReference type="EMBL" id="EGC39654.1"/>
    </source>
</evidence>
<feature type="transmembrane region" description="Helical" evidence="10">
    <location>
        <begin position="1071"/>
        <end position="1090"/>
    </location>
</feature>
<dbReference type="SUPFAM" id="SSF88713">
    <property type="entry name" value="Glycoside hydrolase/deacetylase"/>
    <property type="match status" value="1"/>
</dbReference>
<keyword evidence="5" id="KW-0479">Metal-binding</keyword>
<dbReference type="Proteomes" id="UP000001064">
    <property type="component" value="Unassembled WGS sequence"/>
</dbReference>
<evidence type="ECO:0000259" key="11">
    <source>
        <dbReference type="SMART" id="SM00872"/>
    </source>
</evidence>
<dbReference type="InterPro" id="IPR015341">
    <property type="entry name" value="Glyco_hydro_38_cen"/>
</dbReference>
<dbReference type="RefSeq" id="XP_003283875.1">
    <property type="nucleotide sequence ID" value="XM_003283827.1"/>
</dbReference>
<dbReference type="AlphaFoldDB" id="F0Z8X7"/>
<dbReference type="Pfam" id="PF09261">
    <property type="entry name" value="Alpha-mann_mid"/>
    <property type="match status" value="1"/>
</dbReference>
<dbReference type="GO" id="GO:0004559">
    <property type="term" value="F:alpha-mannosidase activity"/>
    <property type="evidence" value="ECO:0000318"/>
    <property type="project" value="GO_Central"/>
</dbReference>
<dbReference type="PANTHER" id="PTHR11607:SF39">
    <property type="entry name" value="ALPHA-MANNOSIDASE D-RELATED"/>
    <property type="match status" value="1"/>
</dbReference>
<keyword evidence="7" id="KW-0862">Zinc</keyword>
<name>F0Z8X7_DICPU</name>
<dbReference type="EC" id="3.2.1.24" evidence="4"/>